<reference evidence="7" key="1">
    <citation type="submission" date="2020-03" db="EMBL/GenBank/DDBJ databases">
        <title>The deep terrestrial virosphere.</title>
        <authorList>
            <person name="Holmfeldt K."/>
            <person name="Nilsson E."/>
            <person name="Simone D."/>
            <person name="Lopez-Fernandez M."/>
            <person name="Wu X."/>
            <person name="de Brujin I."/>
            <person name="Lundin D."/>
            <person name="Andersson A."/>
            <person name="Bertilsson S."/>
            <person name="Dopson M."/>
        </authorList>
    </citation>
    <scope>NUCLEOTIDE SEQUENCE</scope>
    <source>
        <strain evidence="7">TM448A00660</strain>
    </source>
</reference>
<keyword evidence="6" id="KW-0234">DNA repair</keyword>
<gene>
    <name evidence="7" type="ORF">TM448A00660_0032</name>
</gene>
<keyword evidence="2" id="KW-0227">DNA damage</keyword>
<evidence type="ECO:0000313" key="7">
    <source>
        <dbReference type="EMBL" id="QJA47376.1"/>
    </source>
</evidence>
<keyword evidence="3" id="KW-0809">Transit peptide</keyword>
<keyword evidence="5" id="KW-0496">Mitochondrion</keyword>
<evidence type="ECO:0000256" key="5">
    <source>
        <dbReference type="ARBA" id="ARBA00023128"/>
    </source>
</evidence>
<proteinExistence type="predicted"/>
<dbReference type="GO" id="GO:0036297">
    <property type="term" value="P:interstrand cross-link repair"/>
    <property type="evidence" value="ECO:0007669"/>
    <property type="project" value="TreeGrafter"/>
</dbReference>
<dbReference type="InterPro" id="IPR009446">
    <property type="entry name" value="Mgm101"/>
</dbReference>
<evidence type="ECO:0000256" key="4">
    <source>
        <dbReference type="ARBA" id="ARBA00023125"/>
    </source>
</evidence>
<dbReference type="PANTHER" id="PTHR31404">
    <property type="entry name" value="MITOCHONDRIAL GENOME MAINTENANCE PROTEIN MGM101"/>
    <property type="match status" value="1"/>
</dbReference>
<evidence type="ECO:0000256" key="2">
    <source>
        <dbReference type="ARBA" id="ARBA00022763"/>
    </source>
</evidence>
<dbReference type="GO" id="GO:0000725">
    <property type="term" value="P:recombinational repair"/>
    <property type="evidence" value="ECO:0007669"/>
    <property type="project" value="TreeGrafter"/>
</dbReference>
<protein>
    <submittedName>
        <fullName evidence="7">Uncharacterized protein</fullName>
    </submittedName>
</protein>
<dbReference type="GO" id="GO:0000262">
    <property type="term" value="C:mitochondrial chromosome"/>
    <property type="evidence" value="ECO:0007669"/>
    <property type="project" value="InterPro"/>
</dbReference>
<dbReference type="EMBL" id="MT144040">
    <property type="protein sequence ID" value="QJA47376.1"/>
    <property type="molecule type" value="Genomic_DNA"/>
</dbReference>
<evidence type="ECO:0000256" key="6">
    <source>
        <dbReference type="ARBA" id="ARBA00023204"/>
    </source>
</evidence>
<dbReference type="Pfam" id="PF06420">
    <property type="entry name" value="Mgm101p"/>
    <property type="match status" value="1"/>
</dbReference>
<evidence type="ECO:0000256" key="1">
    <source>
        <dbReference type="ARBA" id="ARBA00004305"/>
    </source>
</evidence>
<dbReference type="GO" id="GO:0003697">
    <property type="term" value="F:single-stranded DNA binding"/>
    <property type="evidence" value="ECO:0007669"/>
    <property type="project" value="InterPro"/>
</dbReference>
<sequence>MSEQNQAVIPTVKELPEAMEKSLESKEKLSESIVQKIPQMISSVGTILLSEEEKEILFAPVNEEAIEIRPDGIIYLPWVEYAKRLSRAFGFEWALLPDGKPLMVNNKVMWPFFLIVRGQLAAYSIGEQSYFPTSATMSYSDAAEGAKSNALMRCCKAKGISLELWTPEFVRNWQKKYAECVNEGMPPKLKWRKKQKEPKN</sequence>
<name>A0A6H1ZHH3_9ZZZZ</name>
<accession>A0A6H1ZHH3</accession>
<evidence type="ECO:0000256" key="3">
    <source>
        <dbReference type="ARBA" id="ARBA00022946"/>
    </source>
</evidence>
<organism evidence="7">
    <name type="scientific">viral metagenome</name>
    <dbReference type="NCBI Taxonomy" id="1070528"/>
    <lineage>
        <taxon>unclassified sequences</taxon>
        <taxon>metagenomes</taxon>
        <taxon>organismal metagenomes</taxon>
    </lineage>
</organism>
<dbReference type="AlphaFoldDB" id="A0A6H1ZHH3"/>
<comment type="subcellular location">
    <subcellularLocation>
        <location evidence="1">Mitochondrion matrix</location>
    </subcellularLocation>
</comment>
<keyword evidence="4" id="KW-0238">DNA-binding</keyword>
<dbReference type="PANTHER" id="PTHR31404:SF0">
    <property type="entry name" value="MITOCHONDRIAL GENOME MAINTENANCE PROTEIN MGM101"/>
    <property type="match status" value="1"/>
</dbReference>